<comment type="caution">
    <text evidence="1">The sequence shown here is derived from an EMBL/GenBank/DDBJ whole genome shotgun (WGS) entry which is preliminary data.</text>
</comment>
<evidence type="ECO:0000313" key="2">
    <source>
        <dbReference type="Proteomes" id="UP000228920"/>
    </source>
</evidence>
<proteinExistence type="predicted"/>
<evidence type="ECO:0000313" key="1">
    <source>
        <dbReference type="EMBL" id="PIZ44736.1"/>
    </source>
</evidence>
<organism evidence="1 2">
    <name type="scientific">candidate division WWE3 bacterium CG_4_10_14_0_2_um_filter_41_14</name>
    <dbReference type="NCBI Taxonomy" id="1975072"/>
    <lineage>
        <taxon>Bacteria</taxon>
        <taxon>Katanobacteria</taxon>
    </lineage>
</organism>
<protein>
    <submittedName>
        <fullName evidence="1">Uncharacterized protein</fullName>
    </submittedName>
</protein>
<accession>A0A2M7TFN6</accession>
<dbReference type="AlphaFoldDB" id="A0A2M7TFN6"/>
<gene>
    <name evidence="1" type="ORF">COY32_06070</name>
</gene>
<dbReference type="Proteomes" id="UP000228920">
    <property type="component" value="Unassembled WGS sequence"/>
</dbReference>
<name>A0A2M7TFN6_UNCKA</name>
<dbReference type="EMBL" id="PFNL01000165">
    <property type="protein sequence ID" value="PIZ44736.1"/>
    <property type="molecule type" value="Genomic_DNA"/>
</dbReference>
<reference evidence="2" key="1">
    <citation type="submission" date="2017-09" db="EMBL/GenBank/DDBJ databases">
        <title>Depth-based differentiation of microbial function through sediment-hosted aquifers and enrichment of novel symbionts in the deep terrestrial subsurface.</title>
        <authorList>
            <person name="Probst A.J."/>
            <person name="Ladd B."/>
            <person name="Jarett J.K."/>
            <person name="Geller-Mcgrath D.E."/>
            <person name="Sieber C.M.K."/>
            <person name="Emerson J.B."/>
            <person name="Anantharaman K."/>
            <person name="Thomas B.C."/>
            <person name="Malmstrom R."/>
            <person name="Stieglmeier M."/>
            <person name="Klingl A."/>
            <person name="Woyke T."/>
            <person name="Ryan C.M."/>
            <person name="Banfield J.F."/>
        </authorList>
    </citation>
    <scope>NUCLEOTIDE SEQUENCE [LARGE SCALE GENOMIC DNA]</scope>
</reference>
<sequence length="153" mass="16948">MIALFSGEDNTAKARVNPQIPVAFAITNRLPHAVVVYLTVGTRHVSTVMESMQPVGYVVHAGQEISISHYRHNDVEDGNIMWDTGEVVTFAVHGIDEHTVGPDHASITDAPTALVEQPVWYRLGQAPVVKRFRQQISVNPEPLCEITITQVIW</sequence>